<evidence type="ECO:0000259" key="4">
    <source>
        <dbReference type="SMART" id="SM00906"/>
    </source>
</evidence>
<organism evidence="5 6">
    <name type="scientific">Cadophora malorum</name>
    <dbReference type="NCBI Taxonomy" id="108018"/>
    <lineage>
        <taxon>Eukaryota</taxon>
        <taxon>Fungi</taxon>
        <taxon>Dikarya</taxon>
        <taxon>Ascomycota</taxon>
        <taxon>Pezizomycotina</taxon>
        <taxon>Leotiomycetes</taxon>
        <taxon>Helotiales</taxon>
        <taxon>Ploettnerulaceae</taxon>
        <taxon>Cadophora</taxon>
    </lineage>
</organism>
<dbReference type="PANTHER" id="PTHR46910">
    <property type="entry name" value="TRANSCRIPTION FACTOR PDR1"/>
    <property type="match status" value="1"/>
</dbReference>
<dbReference type="Pfam" id="PF07081">
    <property type="entry name" value="DUF1349"/>
    <property type="match status" value="1"/>
</dbReference>
<keyword evidence="6" id="KW-1185">Reference proteome</keyword>
<gene>
    <name evidence="5" type="ORF">IFR04_005395</name>
</gene>
<name>A0A8H7TLJ1_9HELO</name>
<evidence type="ECO:0000256" key="1">
    <source>
        <dbReference type="ARBA" id="ARBA00023242"/>
    </source>
</evidence>
<proteinExistence type="predicted"/>
<dbReference type="InterPro" id="IPR007219">
    <property type="entry name" value="XnlR_reg_dom"/>
</dbReference>
<dbReference type="PANTHER" id="PTHR46910:SF25">
    <property type="entry name" value="ABC-TRANSPORTER-REGULATING TRANSCRIPTION FACTOR"/>
    <property type="match status" value="1"/>
</dbReference>
<comment type="caution">
    <text evidence="5">The sequence shown here is derived from an EMBL/GenBank/DDBJ whole genome shotgun (WGS) entry which is preliminary data.</text>
</comment>
<dbReference type="Proteomes" id="UP000664132">
    <property type="component" value="Unassembled WGS sequence"/>
</dbReference>
<feature type="domain" description="Xylanolytic transcriptional activator regulatory" evidence="4">
    <location>
        <begin position="374"/>
        <end position="443"/>
    </location>
</feature>
<keyword evidence="1" id="KW-0539">Nucleus</keyword>
<dbReference type="AlphaFoldDB" id="A0A8H7TLJ1"/>
<feature type="region of interest" description="Disordered" evidence="2">
    <location>
        <begin position="659"/>
        <end position="678"/>
    </location>
</feature>
<dbReference type="EMBL" id="JAFJYH010000065">
    <property type="protein sequence ID" value="KAG4421445.1"/>
    <property type="molecule type" value="Genomic_DNA"/>
</dbReference>
<dbReference type="GO" id="GO:0003700">
    <property type="term" value="F:DNA-binding transcription factor activity"/>
    <property type="evidence" value="ECO:0007669"/>
    <property type="project" value="InterPro"/>
</dbReference>
<dbReference type="SMART" id="SM00906">
    <property type="entry name" value="Fungal_trans"/>
    <property type="match status" value="1"/>
</dbReference>
<keyword evidence="3" id="KW-1133">Transmembrane helix</keyword>
<dbReference type="GO" id="GO:0006351">
    <property type="term" value="P:DNA-templated transcription"/>
    <property type="evidence" value="ECO:0007669"/>
    <property type="project" value="InterPro"/>
</dbReference>
<dbReference type="CDD" id="cd12148">
    <property type="entry name" value="fungal_TF_MHR"/>
    <property type="match status" value="1"/>
</dbReference>
<keyword evidence="3" id="KW-0812">Transmembrane</keyword>
<accession>A0A8H7TLJ1</accession>
<dbReference type="GO" id="GO:0008270">
    <property type="term" value="F:zinc ion binding"/>
    <property type="evidence" value="ECO:0007669"/>
    <property type="project" value="InterPro"/>
</dbReference>
<sequence>MATNYELAPVNHGSADLLTLSSINNVDVLGVPLSNNPSLAPYSFKSAISRVALPADKLKRATVSYRPVDGYTCNWDQAGFLFVRPKSELPEPSAENPGGSGTAPSFIKIGVELWENKLYHMICSSHNDMTDWSLHEIPEAYEGKKDITMEISRFGDRLVIQAVYGRGEQAEKRMIRIVPWCFVDVAQDDPDIWVAVYVSRPDAERTTTEPLVKRGLQCKFSPTKVRKSHAARAVKKAKATVPEEVTIDEGGSESSPSYSMDAGNLTSTTRFEPPAQAFMPRKQFFKEPSLYVDSLLFDPGFVGSPQGEKSRYAVGDLSVSRPLTEDHVPSSSLAFFSDAAVSNLSEKLGHDRLKDLVDGLEAVFALNYSSLQIETLCISEAARTIMTLSLHKKNLDVESSEDSRRIFWIVYCMEKEYAFNSSHASLIADLDISCPLPSILVPANEGFDWVQCWARYSRIMSRAYDTLFSTTATLNSADEHFSYMERIMEDLEAWKNSIPEDLRPGSPLRQHRMRRPHMQDLALRIHFSYYNLQICISRLTLHICVDQNSHRGSESKKCLLLAARYVIESTPYIPMEPYTPVLILGTMPMVAMFIIFDFIIKNPLHPETRTNLSFLDIVAAHFARLDLASEGTLHDTKVAEFTSIARLYVERLTKDQAKSTSRAIPNTASHVSSGQTSESNVNLGQATSFLMQQSSIDVSETGNTDMVYDWDGADFSAAEEFNALDFPDVGSSLYMSLPQSGYDIASLFNYPFV</sequence>
<dbReference type="Pfam" id="PF04082">
    <property type="entry name" value="Fungal_trans"/>
    <property type="match status" value="1"/>
</dbReference>
<dbReference type="InterPro" id="IPR050987">
    <property type="entry name" value="AtrR-like"/>
</dbReference>
<dbReference type="GO" id="GO:0003677">
    <property type="term" value="F:DNA binding"/>
    <property type="evidence" value="ECO:0007669"/>
    <property type="project" value="InterPro"/>
</dbReference>
<dbReference type="Gene3D" id="2.60.120.200">
    <property type="match status" value="1"/>
</dbReference>
<reference evidence="5" key="1">
    <citation type="submission" date="2021-02" db="EMBL/GenBank/DDBJ databases">
        <title>Genome sequence Cadophora malorum strain M34.</title>
        <authorList>
            <person name="Stefanovic E."/>
            <person name="Vu D."/>
            <person name="Scully C."/>
            <person name="Dijksterhuis J."/>
            <person name="Roader J."/>
            <person name="Houbraken J."/>
        </authorList>
    </citation>
    <scope>NUCLEOTIDE SEQUENCE</scope>
    <source>
        <strain evidence="5">M34</strain>
    </source>
</reference>
<dbReference type="OrthoDB" id="39175at2759"/>
<evidence type="ECO:0000256" key="2">
    <source>
        <dbReference type="SAM" id="MobiDB-lite"/>
    </source>
</evidence>
<evidence type="ECO:0000256" key="3">
    <source>
        <dbReference type="SAM" id="Phobius"/>
    </source>
</evidence>
<feature type="transmembrane region" description="Helical" evidence="3">
    <location>
        <begin position="578"/>
        <end position="600"/>
    </location>
</feature>
<protein>
    <recommendedName>
        <fullName evidence="4">Xylanolytic transcriptional activator regulatory domain-containing protein</fullName>
    </recommendedName>
</protein>
<dbReference type="InterPro" id="IPR009784">
    <property type="entry name" value="DUF1349"/>
</dbReference>
<keyword evidence="3" id="KW-0472">Membrane</keyword>
<evidence type="ECO:0000313" key="5">
    <source>
        <dbReference type="EMBL" id="KAG4421445.1"/>
    </source>
</evidence>
<evidence type="ECO:0000313" key="6">
    <source>
        <dbReference type="Proteomes" id="UP000664132"/>
    </source>
</evidence>